<dbReference type="InterPro" id="IPR057326">
    <property type="entry name" value="KR_dom"/>
</dbReference>
<feature type="non-terminal residue" evidence="15">
    <location>
        <position position="2075"/>
    </location>
</feature>
<dbReference type="Pfam" id="PF22953">
    <property type="entry name" value="SpnB_Rossmann"/>
    <property type="match status" value="1"/>
</dbReference>
<evidence type="ECO:0000256" key="2">
    <source>
        <dbReference type="ARBA" id="ARBA00004792"/>
    </source>
</evidence>
<dbReference type="InterPro" id="IPR014043">
    <property type="entry name" value="Acyl_transferase_dom"/>
</dbReference>
<dbReference type="SUPFAM" id="SSF53901">
    <property type="entry name" value="Thiolase-like"/>
    <property type="match status" value="2"/>
</dbReference>
<evidence type="ECO:0000313" key="15">
    <source>
        <dbReference type="EMBL" id="MBL1110311.1"/>
    </source>
</evidence>
<keyword evidence="6" id="KW-0045">Antibiotic biosynthesis</keyword>
<comment type="pathway">
    <text evidence="2">Antibiotic biosynthesis.</text>
</comment>
<dbReference type="InterPro" id="IPR049552">
    <property type="entry name" value="PKS_DH_N"/>
</dbReference>
<dbReference type="Pfam" id="PF08990">
    <property type="entry name" value="Docking"/>
    <property type="match status" value="1"/>
</dbReference>
<dbReference type="PROSITE" id="PS00012">
    <property type="entry name" value="PHOSPHOPANTETHEINE"/>
    <property type="match status" value="1"/>
</dbReference>
<dbReference type="Pfam" id="PF14765">
    <property type="entry name" value="PS-DH"/>
    <property type="match status" value="1"/>
</dbReference>
<dbReference type="PROSITE" id="PS00606">
    <property type="entry name" value="KS3_1"/>
    <property type="match status" value="2"/>
</dbReference>
<dbReference type="Gene3D" id="3.40.50.720">
    <property type="entry name" value="NAD(P)-binding Rossmann-like Domain"/>
    <property type="match status" value="1"/>
</dbReference>
<keyword evidence="7" id="KW-0511">Multifunctional enzyme</keyword>
<evidence type="ECO:0000259" key="14">
    <source>
        <dbReference type="PROSITE" id="PS52019"/>
    </source>
</evidence>
<dbReference type="InterPro" id="IPR055123">
    <property type="entry name" value="SpnB-like_Rossmann"/>
</dbReference>
<feature type="domain" description="Ketosynthase family 3 (KS3)" evidence="13">
    <location>
        <begin position="34"/>
        <end position="458"/>
    </location>
</feature>
<evidence type="ECO:0000256" key="11">
    <source>
        <dbReference type="SAM" id="MobiDB-lite"/>
    </source>
</evidence>
<dbReference type="SUPFAM" id="SSF47336">
    <property type="entry name" value="ACP-like"/>
    <property type="match status" value="1"/>
</dbReference>
<keyword evidence="16" id="KW-1185">Reference proteome</keyword>
<dbReference type="InterPro" id="IPR020807">
    <property type="entry name" value="PKS_DH"/>
</dbReference>
<feature type="region of interest" description="C-terminal hotdog fold" evidence="9">
    <location>
        <begin position="1060"/>
        <end position="1191"/>
    </location>
</feature>
<dbReference type="SMART" id="SM00823">
    <property type="entry name" value="PKS_PP"/>
    <property type="match status" value="1"/>
</dbReference>
<dbReference type="SUPFAM" id="SSF51735">
    <property type="entry name" value="NAD(P)-binding Rossmann-fold domains"/>
    <property type="match status" value="2"/>
</dbReference>
<dbReference type="InterPro" id="IPR014030">
    <property type="entry name" value="Ketoacyl_synth_N"/>
</dbReference>
<dbReference type="Pfam" id="PF16197">
    <property type="entry name" value="KAsynt_C_assoc"/>
    <property type="match status" value="1"/>
</dbReference>
<gene>
    <name evidence="15" type="ORF">JK361_38145</name>
</gene>
<dbReference type="RefSeq" id="WP_201827242.1">
    <property type="nucleotide sequence ID" value="NZ_JAERRH010000034.1"/>
</dbReference>
<dbReference type="Gene3D" id="1.10.1200.10">
    <property type="entry name" value="ACP-like"/>
    <property type="match status" value="1"/>
</dbReference>
<evidence type="ECO:0000256" key="10">
    <source>
        <dbReference type="SAM" id="Coils"/>
    </source>
</evidence>
<evidence type="ECO:0000256" key="6">
    <source>
        <dbReference type="ARBA" id="ARBA00023194"/>
    </source>
</evidence>
<organism evidence="15 16">
    <name type="scientific">Streptomyces musisoli</name>
    <dbReference type="NCBI Taxonomy" id="2802280"/>
    <lineage>
        <taxon>Bacteria</taxon>
        <taxon>Bacillati</taxon>
        <taxon>Actinomycetota</taxon>
        <taxon>Actinomycetes</taxon>
        <taxon>Kitasatosporales</taxon>
        <taxon>Streptomycetaceae</taxon>
        <taxon>Streptomyces</taxon>
    </lineage>
</organism>
<dbReference type="Pfam" id="PF02801">
    <property type="entry name" value="Ketoacyl-synt_C"/>
    <property type="match status" value="1"/>
</dbReference>
<dbReference type="InterPro" id="IPR036291">
    <property type="entry name" value="NAD(P)-bd_dom_sf"/>
</dbReference>
<keyword evidence="3" id="KW-0596">Phosphopantetheine</keyword>
<protein>
    <submittedName>
        <fullName evidence="15">SDR family NAD(P)-dependent oxidoreductase</fullName>
    </submittedName>
</protein>
<accession>A0ABS1PD56</accession>
<comment type="caution">
    <text evidence="15">The sequence shown here is derived from an EMBL/GenBank/DDBJ whole genome shotgun (WGS) entry which is preliminary data.</text>
</comment>
<sequence length="2075" mass="215955">MDTSVEQIVEALRESLLENERLRRQNDEITEAAQEPVAIVAMSCRYPGGVSTPEQLWQLVDAGTDAVGDFPADRGWDVEGIYDPDPDAPGRTHVREGGFLYDAPQFDPGFFGISPREAVAMDPQQRLLLETAWEAFERAGIDPHTLNGSRTGIYAGVMYHDYGSWLTEVPEGVEGYLGNGNLGSVASGRVSYVLGLEGPAVTVDTACSSSLVALHLAVQALRTGECGLALAGGVTVMSTPDTFIDFSRQRGLALDGRCKSFAEGADGTGWGEGAGLLLLERLGDARRNGHPVLAVVRGTAVNQDGASNGLTAPNGPSQQRVIRAALADARLRPHQVHAVEAHGTGTPLGDPIEAQALLATYGQDREEPLWLGSVKSNIGHTQAAAGVAGVIKMVMAMRHGRLPRTLHAERPTSRVDWAAGAVELLTEARDWPAAGEPRRAAVSSFGISGTNAHVIVEAAPDSEARTADPSWTGPLPLVLSGKGDQGLAAQARRLLDHLTTATAPVPDIAHTLATGRAALDERAVVTGTGLPALTAGLTALAEGGAAPNVVRGRPAGESRIAFVFPGQGSQWAGMAADLLDTSPVFAARMADCAAALAPVTDWDLVETVRARQPLERVDVVQPVLWAIMVSLAEVWRVHGVRPAAVIGHSQGEIAAACVAGALSLADGARIVALRSRAIAHGLSGRGGMMSVALPETRVRDLVAGYDGRVQVAAVNGASSVVLSGDADALDELRDTIVAGGGRAKRLPVDYASHSAHVESIRERLLADLADVRARPAEVPFYSTVTGARLDTTGLDAGYWYTNLRQSVLFEPATRTLLDAGYGVFVECSPHPVLLHSIEETADAAGTGITGLGSLQRDNGGPERFLAALGEAFVSGVPVDWSAVFDGMPVRHADLPTYAFQRERHWLGRSTGTGDVTAAGLRATGHPLLGAAVQVAEGGTLFTGRLSTATHPWLADHAVAGTTLLPGTALVELVLGAGHDLGCGHLAELTLQAPLVLPGRGAVQLQLRVAAADATGHRALTVHSRPEGADDTAWTPHATGLLAPQTTPPAFDLTAWPPRDAEPVPVEDAYAELAGLGYTYGPAFQGLRAAWRRGDETFAEVELPVDADRFALHPALFDAALHADGLGTDAQDTARLPFSWTGVSLHAAGATALRVRLHGGETLSLQLADPTGAPVAEVEALVSRPADPAALDAGARVDDLYRLDWPALPVPGAPAPEYAVLDERGPAALDTVPAWAVLPVQDADDPLGGSRRAAGTVLSVVRDWLAEERTADARLLVLTRGAVTVGEEDVTDLAGAAVWGLVRAAQGEHPGRFVLVDVDGGDAGAVAAGAVDRDRGGAGAGSAGDAVRREAGAVDRDLEADAVTAGAVDGDRGDAGAVDRDRGGAGTGDRDRGDAAAAVAAAVASGEPQLALRDGTVHVPRLARAAARDQVPSLDPDGTVLITGGTGVLGALVARHLVAAHGVRRLVLAGRSGTAADDFADLDAEIVVARCDAADRGQLARLLAETPSGHPLTAVVHLAGVLDDGLVTDQTPERLDAVLRPKADAAWHLHELTRDLGLAAFVLFSSAAGTVDGAGQSGYAAANAFLDALAAHRRHHGLPAHSLAWGFWEQRTGLTAHLTDADVAHMARAGVRPLPTEQGLRLLDAALSADEPLLLPVGLDLAALRRADDVPAVLRGLVPARARRTAASRTDSSSPADRLAALGPAERDTALLELVRTHVAAVLGHGSDMALDPRRSFRELGFDSLTAVELRNRLGNAVGLRLPATLVFDYPDAGALVAYLRTELFGAQAEIATEVAAEAAAEAAVREADEPVAIVAMACRYPGAVDTPEELWRLLAEGRDGIGAFPTDRGWDLDGLYDPEPGKAGHSSTRSGGFLYDAADFDPDFFGIGPREALAMDPQQRLLLETSWEALERAGIDPHAVRGSRTGVFAGVMYHDYGSRLRRVPESVRDHLGNGSLGSVASGRVAYALGLEGPTLTVDTACSSSLVALHLAAQALRQGECTLALAGGVSVMSTVDTFVDFSRQRNLAADGHAKSFADAADGTALSEGAGMLVLERLSDARRNGHPVLAVLRGSAV</sequence>
<name>A0ABS1PD56_9ACTN</name>
<dbReference type="SMART" id="SM00827">
    <property type="entry name" value="PKS_AT"/>
    <property type="match status" value="1"/>
</dbReference>
<feature type="region of interest" description="N-terminal hotdog fold" evidence="9">
    <location>
        <begin position="925"/>
        <end position="1048"/>
    </location>
</feature>
<dbReference type="SMART" id="SM00825">
    <property type="entry name" value="PKS_KS"/>
    <property type="match status" value="2"/>
</dbReference>
<dbReference type="Gene3D" id="3.10.129.110">
    <property type="entry name" value="Polyketide synthase dehydratase"/>
    <property type="match status" value="1"/>
</dbReference>
<evidence type="ECO:0000256" key="3">
    <source>
        <dbReference type="ARBA" id="ARBA00022450"/>
    </source>
</evidence>
<dbReference type="InterPro" id="IPR049900">
    <property type="entry name" value="PKS_mFAS_DH"/>
</dbReference>
<feature type="domain" description="Carrier" evidence="12">
    <location>
        <begin position="1708"/>
        <end position="1783"/>
    </location>
</feature>
<keyword evidence="4" id="KW-0597">Phosphoprotein</keyword>
<dbReference type="SUPFAM" id="SSF55048">
    <property type="entry name" value="Probable ACP-binding domain of malonyl-CoA ACP transacylase"/>
    <property type="match status" value="1"/>
</dbReference>
<comment type="cofactor">
    <cofactor evidence="1">
        <name>pantetheine 4'-phosphate</name>
        <dbReference type="ChEBI" id="CHEBI:47942"/>
    </cofactor>
</comment>
<dbReference type="InterPro" id="IPR015083">
    <property type="entry name" value="NorB/c/GfsB-D-like_docking"/>
</dbReference>
<dbReference type="SUPFAM" id="SSF52151">
    <property type="entry name" value="FabD/lysophospholipase-like"/>
    <property type="match status" value="1"/>
</dbReference>
<dbReference type="Pfam" id="PF00550">
    <property type="entry name" value="PP-binding"/>
    <property type="match status" value="1"/>
</dbReference>
<dbReference type="InterPro" id="IPR014031">
    <property type="entry name" value="Ketoacyl_synth_C"/>
</dbReference>
<keyword evidence="8" id="KW-0012">Acyltransferase</keyword>
<feature type="compositionally biased region" description="Basic and acidic residues" evidence="11">
    <location>
        <begin position="1368"/>
        <end position="1391"/>
    </location>
</feature>
<dbReference type="EMBL" id="JAERRH010000034">
    <property type="protein sequence ID" value="MBL1110311.1"/>
    <property type="molecule type" value="Genomic_DNA"/>
</dbReference>
<dbReference type="Pfam" id="PF00109">
    <property type="entry name" value="ketoacyl-synt"/>
    <property type="match status" value="2"/>
</dbReference>
<feature type="domain" description="Ketosynthase family 3 (KS3)" evidence="13">
    <location>
        <begin position="1808"/>
        <end position="2075"/>
    </location>
</feature>
<dbReference type="InterPro" id="IPR050091">
    <property type="entry name" value="PKS_NRPS_Biosynth_Enz"/>
</dbReference>
<evidence type="ECO:0000256" key="4">
    <source>
        <dbReference type="ARBA" id="ARBA00022553"/>
    </source>
</evidence>
<evidence type="ECO:0000256" key="1">
    <source>
        <dbReference type="ARBA" id="ARBA00001957"/>
    </source>
</evidence>
<dbReference type="Proteomes" id="UP000621386">
    <property type="component" value="Unassembled WGS sequence"/>
</dbReference>
<evidence type="ECO:0000256" key="7">
    <source>
        <dbReference type="ARBA" id="ARBA00023268"/>
    </source>
</evidence>
<dbReference type="CDD" id="cd00833">
    <property type="entry name" value="PKS"/>
    <property type="match status" value="2"/>
</dbReference>
<dbReference type="SMART" id="SM01294">
    <property type="entry name" value="PKS_PP_betabranch"/>
    <property type="match status" value="1"/>
</dbReference>
<dbReference type="PANTHER" id="PTHR43775">
    <property type="entry name" value="FATTY ACID SYNTHASE"/>
    <property type="match status" value="1"/>
</dbReference>
<dbReference type="PANTHER" id="PTHR43775:SF51">
    <property type="entry name" value="INACTIVE PHENOLPHTHIOCEROL SYNTHESIS POLYKETIDE SYNTHASE TYPE I PKS1-RELATED"/>
    <property type="match status" value="1"/>
</dbReference>
<dbReference type="InterPro" id="IPR009081">
    <property type="entry name" value="PP-bd_ACP"/>
</dbReference>
<dbReference type="PROSITE" id="PS52019">
    <property type="entry name" value="PKS_MFAS_DH"/>
    <property type="match status" value="1"/>
</dbReference>
<feature type="coiled-coil region" evidence="10">
    <location>
        <begin position="5"/>
        <end position="32"/>
    </location>
</feature>
<reference evidence="15 16" key="1">
    <citation type="submission" date="2021-01" db="EMBL/GenBank/DDBJ databases">
        <title>WGS of actinomycetes isolated from Thailand.</title>
        <authorList>
            <person name="Thawai C."/>
        </authorList>
    </citation>
    <scope>NUCLEOTIDE SEQUENCE [LARGE SCALE GENOMIC DNA]</scope>
    <source>
        <strain evidence="15 16">CH5-8</strain>
    </source>
</reference>
<dbReference type="InterPro" id="IPR036736">
    <property type="entry name" value="ACP-like_sf"/>
</dbReference>
<dbReference type="Pfam" id="PF08659">
    <property type="entry name" value="KR"/>
    <property type="match status" value="1"/>
</dbReference>
<evidence type="ECO:0000313" key="16">
    <source>
        <dbReference type="Proteomes" id="UP000621386"/>
    </source>
</evidence>
<dbReference type="InterPro" id="IPR016036">
    <property type="entry name" value="Malonyl_transacylase_ACP-bd"/>
</dbReference>
<dbReference type="InterPro" id="IPR018201">
    <property type="entry name" value="Ketoacyl_synth_AS"/>
</dbReference>
<dbReference type="InterPro" id="IPR032821">
    <property type="entry name" value="PKS_assoc"/>
</dbReference>
<dbReference type="Gene3D" id="3.40.366.10">
    <property type="entry name" value="Malonyl-Coenzyme A Acyl Carrier Protein, domain 2"/>
    <property type="match status" value="1"/>
</dbReference>
<dbReference type="PROSITE" id="PS50075">
    <property type="entry name" value="CARRIER"/>
    <property type="match status" value="1"/>
</dbReference>
<evidence type="ECO:0000259" key="13">
    <source>
        <dbReference type="PROSITE" id="PS52004"/>
    </source>
</evidence>
<dbReference type="Gene3D" id="3.40.47.10">
    <property type="match status" value="2"/>
</dbReference>
<dbReference type="InterPro" id="IPR006162">
    <property type="entry name" value="Ppantetheine_attach_site"/>
</dbReference>
<dbReference type="InterPro" id="IPR016035">
    <property type="entry name" value="Acyl_Trfase/lysoPLipase"/>
</dbReference>
<dbReference type="InterPro" id="IPR020841">
    <property type="entry name" value="PKS_Beta-ketoAc_synthase_dom"/>
</dbReference>
<dbReference type="InterPro" id="IPR016039">
    <property type="entry name" value="Thiolase-like"/>
</dbReference>
<feature type="domain" description="PKS/mFAS DH" evidence="14">
    <location>
        <begin position="925"/>
        <end position="1191"/>
    </location>
</feature>
<dbReference type="InterPro" id="IPR001227">
    <property type="entry name" value="Ac_transferase_dom_sf"/>
</dbReference>
<evidence type="ECO:0000256" key="5">
    <source>
        <dbReference type="ARBA" id="ARBA00022679"/>
    </source>
</evidence>
<keyword evidence="10" id="KW-0175">Coiled coil</keyword>
<feature type="active site" description="Proton donor; for dehydratase activity" evidence="9">
    <location>
        <position position="1117"/>
    </location>
</feature>
<proteinExistence type="predicted"/>
<feature type="region of interest" description="Disordered" evidence="11">
    <location>
        <begin position="1364"/>
        <end position="1391"/>
    </location>
</feature>
<dbReference type="InterPro" id="IPR013968">
    <property type="entry name" value="PKS_KR"/>
</dbReference>
<dbReference type="InterPro" id="IPR049551">
    <property type="entry name" value="PKS_DH_C"/>
</dbReference>
<dbReference type="Pfam" id="PF00698">
    <property type="entry name" value="Acyl_transf_1"/>
    <property type="match status" value="1"/>
</dbReference>
<dbReference type="SMART" id="SM00822">
    <property type="entry name" value="PKS_KR"/>
    <property type="match status" value="1"/>
</dbReference>
<dbReference type="SMART" id="SM00826">
    <property type="entry name" value="PKS_DH"/>
    <property type="match status" value="1"/>
</dbReference>
<evidence type="ECO:0000259" key="12">
    <source>
        <dbReference type="PROSITE" id="PS50075"/>
    </source>
</evidence>
<dbReference type="CDD" id="cd08956">
    <property type="entry name" value="KR_3_FAS_SDR_x"/>
    <property type="match status" value="1"/>
</dbReference>
<dbReference type="PROSITE" id="PS52004">
    <property type="entry name" value="KS3_2"/>
    <property type="match status" value="2"/>
</dbReference>
<evidence type="ECO:0000256" key="8">
    <source>
        <dbReference type="ARBA" id="ARBA00023315"/>
    </source>
</evidence>
<dbReference type="Pfam" id="PF21089">
    <property type="entry name" value="PKS_DH_N"/>
    <property type="match status" value="1"/>
</dbReference>
<keyword evidence="5" id="KW-0808">Transferase</keyword>
<dbReference type="InterPro" id="IPR020806">
    <property type="entry name" value="PKS_PP-bd"/>
</dbReference>
<dbReference type="Gene3D" id="3.30.70.3290">
    <property type="match status" value="1"/>
</dbReference>
<feature type="active site" description="Proton acceptor; for dehydratase activity" evidence="9">
    <location>
        <position position="956"/>
    </location>
</feature>
<evidence type="ECO:0000256" key="9">
    <source>
        <dbReference type="PROSITE-ProRule" id="PRU01363"/>
    </source>
</evidence>
<dbReference type="InterPro" id="IPR042104">
    <property type="entry name" value="PKS_dehydratase_sf"/>
</dbReference>